<dbReference type="EMBL" id="SOAU01000001">
    <property type="protein sequence ID" value="TDT14478.1"/>
    <property type="molecule type" value="Genomic_DNA"/>
</dbReference>
<dbReference type="InterPro" id="IPR036390">
    <property type="entry name" value="WH_DNA-bd_sf"/>
</dbReference>
<comment type="similarity">
    <text evidence="1">Belongs to the Fur family.</text>
</comment>
<feature type="binding site" evidence="8">
    <location>
        <position position="125"/>
    </location>
    <ligand>
        <name>Fe cation</name>
        <dbReference type="ChEBI" id="CHEBI:24875"/>
    </ligand>
</feature>
<comment type="caution">
    <text evidence="9">The sequence shown here is derived from an EMBL/GenBank/DDBJ whole genome shotgun (WGS) entry which is preliminary data.</text>
</comment>
<feature type="binding site" evidence="7">
    <location>
        <position position="113"/>
    </location>
    <ligand>
        <name>Zn(2+)</name>
        <dbReference type="ChEBI" id="CHEBI:29105"/>
    </ligand>
</feature>
<dbReference type="GO" id="GO:0003700">
    <property type="term" value="F:DNA-binding transcription factor activity"/>
    <property type="evidence" value="ECO:0007669"/>
    <property type="project" value="InterPro"/>
</dbReference>
<dbReference type="GO" id="GO:0008270">
    <property type="term" value="F:zinc ion binding"/>
    <property type="evidence" value="ECO:0007669"/>
    <property type="project" value="TreeGrafter"/>
</dbReference>
<feature type="binding site" evidence="7">
    <location>
        <position position="150"/>
    </location>
    <ligand>
        <name>Zn(2+)</name>
        <dbReference type="ChEBI" id="CHEBI:29105"/>
    </ligand>
</feature>
<feature type="binding site" evidence="7">
    <location>
        <position position="153"/>
    </location>
    <ligand>
        <name>Zn(2+)</name>
        <dbReference type="ChEBI" id="CHEBI:29105"/>
    </ligand>
</feature>
<dbReference type="PANTHER" id="PTHR33202">
    <property type="entry name" value="ZINC UPTAKE REGULATION PROTEIN"/>
    <property type="match status" value="1"/>
</dbReference>
<evidence type="ECO:0000256" key="2">
    <source>
        <dbReference type="ARBA" id="ARBA00022491"/>
    </source>
</evidence>
<evidence type="ECO:0000256" key="8">
    <source>
        <dbReference type="PIRSR" id="PIRSR602481-2"/>
    </source>
</evidence>
<protein>
    <submittedName>
        <fullName evidence="9">Fur family ferric uptake transcriptional regulator</fullName>
    </submittedName>
</protein>
<keyword evidence="4" id="KW-0805">Transcription regulation</keyword>
<dbReference type="Proteomes" id="UP000294558">
    <property type="component" value="Unassembled WGS sequence"/>
</dbReference>
<keyword evidence="3 7" id="KW-0862">Zinc</keyword>
<evidence type="ECO:0000256" key="1">
    <source>
        <dbReference type="ARBA" id="ARBA00007957"/>
    </source>
</evidence>
<evidence type="ECO:0000256" key="3">
    <source>
        <dbReference type="ARBA" id="ARBA00022833"/>
    </source>
</evidence>
<evidence type="ECO:0000313" key="9">
    <source>
        <dbReference type="EMBL" id="TDT14478.1"/>
    </source>
</evidence>
<sequence>MSDIIRTIRAAGAWRPTLGEMELEATLREHGHRVTRPRSVVWQVLADTDGHLNALEITERVQSLDPGINQSSIYRTLALFTEIELVRESRLGDAATWERAHGDAVIHLVCDRCGAVYHHHAPSIERLRRELGGHADFVTDAIDVRVTGHCSRCSVG</sequence>
<gene>
    <name evidence="9" type="ORF">BDK89_0033</name>
</gene>
<keyword evidence="5" id="KW-0238">DNA-binding</keyword>
<accession>A0A4V3EIR9</accession>
<dbReference type="InterPro" id="IPR043135">
    <property type="entry name" value="Fur_C"/>
</dbReference>
<dbReference type="AlphaFoldDB" id="A0A4V3EIR9"/>
<dbReference type="Pfam" id="PF01475">
    <property type="entry name" value="FUR"/>
    <property type="match status" value="1"/>
</dbReference>
<evidence type="ECO:0000256" key="6">
    <source>
        <dbReference type="ARBA" id="ARBA00023163"/>
    </source>
</evidence>
<dbReference type="InterPro" id="IPR036388">
    <property type="entry name" value="WH-like_DNA-bd_sf"/>
</dbReference>
<dbReference type="PANTHER" id="PTHR33202:SF7">
    <property type="entry name" value="FERRIC UPTAKE REGULATION PROTEIN"/>
    <property type="match status" value="1"/>
</dbReference>
<organism evidence="9 10">
    <name type="scientific">Ilumatobacter fluminis</name>
    <dbReference type="NCBI Taxonomy" id="467091"/>
    <lineage>
        <taxon>Bacteria</taxon>
        <taxon>Bacillati</taxon>
        <taxon>Actinomycetota</taxon>
        <taxon>Acidimicrobiia</taxon>
        <taxon>Acidimicrobiales</taxon>
        <taxon>Ilumatobacteraceae</taxon>
        <taxon>Ilumatobacter</taxon>
    </lineage>
</organism>
<dbReference type="GO" id="GO:0000976">
    <property type="term" value="F:transcription cis-regulatory region binding"/>
    <property type="evidence" value="ECO:0007669"/>
    <property type="project" value="TreeGrafter"/>
</dbReference>
<reference evidence="9 10" key="1">
    <citation type="submission" date="2019-03" db="EMBL/GenBank/DDBJ databases">
        <title>Sequencing the genomes of 1000 actinobacteria strains.</title>
        <authorList>
            <person name="Klenk H.-P."/>
        </authorList>
    </citation>
    <scope>NUCLEOTIDE SEQUENCE [LARGE SCALE GENOMIC DNA]</scope>
    <source>
        <strain evidence="9 10">DSM 18936</strain>
    </source>
</reference>
<keyword evidence="8" id="KW-0408">Iron</keyword>
<evidence type="ECO:0000256" key="7">
    <source>
        <dbReference type="PIRSR" id="PIRSR602481-1"/>
    </source>
</evidence>
<dbReference type="GO" id="GO:0045892">
    <property type="term" value="P:negative regulation of DNA-templated transcription"/>
    <property type="evidence" value="ECO:0007669"/>
    <property type="project" value="TreeGrafter"/>
</dbReference>
<comment type="cofactor">
    <cofactor evidence="8">
        <name>Mn(2+)</name>
        <dbReference type="ChEBI" id="CHEBI:29035"/>
    </cofactor>
    <cofactor evidence="8">
        <name>Fe(2+)</name>
        <dbReference type="ChEBI" id="CHEBI:29033"/>
    </cofactor>
    <text evidence="8">Binds 1 Mn(2+) or Fe(2+) ion per subunit.</text>
</comment>
<keyword evidence="10" id="KW-1185">Reference proteome</keyword>
<dbReference type="GO" id="GO:1900376">
    <property type="term" value="P:regulation of secondary metabolite biosynthetic process"/>
    <property type="evidence" value="ECO:0007669"/>
    <property type="project" value="TreeGrafter"/>
</dbReference>
<dbReference type="CDD" id="cd07153">
    <property type="entry name" value="Fur_like"/>
    <property type="match status" value="1"/>
</dbReference>
<keyword evidence="7" id="KW-0479">Metal-binding</keyword>
<evidence type="ECO:0000256" key="5">
    <source>
        <dbReference type="ARBA" id="ARBA00023125"/>
    </source>
</evidence>
<dbReference type="Gene3D" id="3.30.1490.190">
    <property type="match status" value="1"/>
</dbReference>
<evidence type="ECO:0000256" key="4">
    <source>
        <dbReference type="ARBA" id="ARBA00023015"/>
    </source>
</evidence>
<feature type="binding site" evidence="7">
    <location>
        <position position="110"/>
    </location>
    <ligand>
        <name>Zn(2+)</name>
        <dbReference type="ChEBI" id="CHEBI:29105"/>
    </ligand>
</feature>
<keyword evidence="2" id="KW-0678">Repressor</keyword>
<comment type="cofactor">
    <cofactor evidence="7">
        <name>Zn(2+)</name>
        <dbReference type="ChEBI" id="CHEBI:29105"/>
    </cofactor>
    <text evidence="7">Binds 1 zinc ion per subunit.</text>
</comment>
<evidence type="ECO:0000313" key="10">
    <source>
        <dbReference type="Proteomes" id="UP000294558"/>
    </source>
</evidence>
<dbReference type="InterPro" id="IPR002481">
    <property type="entry name" value="FUR"/>
</dbReference>
<keyword evidence="6" id="KW-0804">Transcription</keyword>
<name>A0A4V3EIR9_9ACTN</name>
<proteinExistence type="inferred from homology"/>
<dbReference type="SUPFAM" id="SSF46785">
    <property type="entry name" value="Winged helix' DNA-binding domain"/>
    <property type="match status" value="1"/>
</dbReference>
<dbReference type="Gene3D" id="1.10.10.10">
    <property type="entry name" value="Winged helix-like DNA-binding domain superfamily/Winged helix DNA-binding domain"/>
    <property type="match status" value="1"/>
</dbReference>